<evidence type="ECO:0000313" key="12">
    <source>
        <dbReference type="Proteomes" id="UP001206925"/>
    </source>
</evidence>
<feature type="binding site" evidence="9">
    <location>
        <position position="407"/>
    </location>
    <ligand>
        <name>substrate</name>
    </ligand>
</feature>
<reference evidence="11" key="1">
    <citation type="submission" date="2022-06" db="EMBL/GenBank/DDBJ databases">
        <title>Uncovering the hologenomic basis of an extraordinary plant invasion.</title>
        <authorList>
            <person name="Bieker V.C."/>
            <person name="Martin M.D."/>
            <person name="Gilbert T."/>
            <person name="Hodgins K."/>
            <person name="Battlay P."/>
            <person name="Petersen B."/>
            <person name="Wilson J."/>
        </authorList>
    </citation>
    <scope>NUCLEOTIDE SEQUENCE</scope>
    <source>
        <strain evidence="11">AA19_3_7</strain>
        <tissue evidence="11">Leaf</tissue>
    </source>
</reference>
<keyword evidence="7 10" id="KW-0624">Polysaccharide degradation</keyword>
<evidence type="ECO:0000256" key="4">
    <source>
        <dbReference type="ARBA" id="ARBA00022801"/>
    </source>
</evidence>
<dbReference type="PRINTS" id="PR00842">
    <property type="entry name" value="GLHYDLASE14B"/>
</dbReference>
<dbReference type="AlphaFoldDB" id="A0AAD5G9Z7"/>
<keyword evidence="6 10" id="KW-0326">Glycosidase</keyword>
<sequence>MASIVFSKLGSSPTRRSLCRQPDTIQKHVQAVWNQIGDKPMFGSQRIIRRPHALATEVSYNEPKASTPFNENMMANYVPIYVMLQLDIITTDNILKDKVGLEKQLKQLQDAGVDGVMCDVWWGIVESKGPKEYDWSAYKTLFQLVQDCNLKMQVVMSFHQCGGNVGDIVIIPIPQWVRDVGETNPDIFYTNRSGNRNVECLTIGVDNRQLFGGRTAIELYSDYMKSFRENMAEFLDAELFTDIEVGLGPAGELRYPSYPQNQGWAFPGIGEFQCYDKYLKADFEEAATNAGHPEWRLPDDAGEYNDTPDATGFFGSKGYLSDKGKFFLTWYSSKLIMHGDQILDEANKAFLGCKVKLACKISGIHWWYKDDTHAAELTAGYYNLNDRDGYRPIARMLSRHYGVFNFTCLEMRDSEQDAAAKSGPQELVQQVFSAVKREKVLMAGENALERYDRVAYNQILLNVRPNGVSKNGPPKLKMEALTFLRLGDEMLTKKNFRIFKTFVKKLHADQACAADPRTYTTIVPLERSKPEIPIEELLKATEMREPFSFNDETDMSVGGVVSDFIDSLLNMIPFL</sequence>
<dbReference type="EMBL" id="JAMZMK010010203">
    <property type="protein sequence ID" value="KAI7732598.1"/>
    <property type="molecule type" value="Genomic_DNA"/>
</dbReference>
<evidence type="ECO:0000256" key="9">
    <source>
        <dbReference type="PIRSR" id="PIRSR601554-2"/>
    </source>
</evidence>
<dbReference type="GO" id="GO:0000272">
    <property type="term" value="P:polysaccharide catabolic process"/>
    <property type="evidence" value="ECO:0007669"/>
    <property type="project" value="UniProtKB-KW"/>
</dbReference>
<evidence type="ECO:0000256" key="1">
    <source>
        <dbReference type="ARBA" id="ARBA00000546"/>
    </source>
</evidence>
<feature type="binding site" evidence="9">
    <location>
        <position position="360"/>
    </location>
    <ligand>
        <name>substrate</name>
    </ligand>
</feature>
<dbReference type="Gene3D" id="3.20.20.80">
    <property type="entry name" value="Glycosidases"/>
    <property type="match status" value="1"/>
</dbReference>
<gene>
    <name evidence="11" type="ORF">M8C21_023744</name>
</gene>
<dbReference type="Pfam" id="PF01373">
    <property type="entry name" value="Glyco_hydro_14"/>
    <property type="match status" value="1"/>
</dbReference>
<comment type="caution">
    <text evidence="11">The sequence shown here is derived from an EMBL/GenBank/DDBJ whole genome shotgun (WGS) entry which is preliminary data.</text>
</comment>
<organism evidence="11 12">
    <name type="scientific">Ambrosia artemisiifolia</name>
    <name type="common">Common ragweed</name>
    <dbReference type="NCBI Taxonomy" id="4212"/>
    <lineage>
        <taxon>Eukaryota</taxon>
        <taxon>Viridiplantae</taxon>
        <taxon>Streptophyta</taxon>
        <taxon>Embryophyta</taxon>
        <taxon>Tracheophyta</taxon>
        <taxon>Spermatophyta</taxon>
        <taxon>Magnoliopsida</taxon>
        <taxon>eudicotyledons</taxon>
        <taxon>Gunneridae</taxon>
        <taxon>Pentapetalae</taxon>
        <taxon>asterids</taxon>
        <taxon>campanulids</taxon>
        <taxon>Asterales</taxon>
        <taxon>Asteraceae</taxon>
        <taxon>Asteroideae</taxon>
        <taxon>Heliantheae alliance</taxon>
        <taxon>Heliantheae</taxon>
        <taxon>Ambrosia</taxon>
    </lineage>
</organism>
<keyword evidence="4 10" id="KW-0378">Hydrolase</keyword>
<feature type="active site" description="Proton acceptor" evidence="8">
    <location>
        <position position="445"/>
    </location>
</feature>
<dbReference type="PANTHER" id="PTHR31352:SF40">
    <property type="entry name" value="BETA-AMYLASE 6"/>
    <property type="match status" value="1"/>
</dbReference>
<dbReference type="InterPro" id="IPR001554">
    <property type="entry name" value="Glyco_hydro_14"/>
</dbReference>
<protein>
    <recommendedName>
        <fullName evidence="3 10">Beta-amylase</fullName>
        <ecNumber evidence="3 10">3.2.1.2</ecNumber>
    </recommendedName>
</protein>
<dbReference type="PROSITE" id="PS00679">
    <property type="entry name" value="BETA_AMYLASE_2"/>
    <property type="match status" value="1"/>
</dbReference>
<evidence type="ECO:0000313" key="11">
    <source>
        <dbReference type="EMBL" id="KAI7732598.1"/>
    </source>
</evidence>
<evidence type="ECO:0000256" key="3">
    <source>
        <dbReference type="ARBA" id="ARBA00012594"/>
    </source>
</evidence>
<comment type="catalytic activity">
    <reaction evidence="1 10">
        <text>Hydrolysis of (1-&gt;4)-alpha-D-glucosidic linkages in polysaccharides so as to remove successive maltose units from the non-reducing ends of the chains.</text>
        <dbReference type="EC" id="3.2.1.2"/>
    </reaction>
</comment>
<evidence type="ECO:0000256" key="5">
    <source>
        <dbReference type="ARBA" id="ARBA00023277"/>
    </source>
</evidence>
<keyword evidence="12" id="KW-1185">Reference proteome</keyword>
<dbReference type="SUPFAM" id="SSF51445">
    <property type="entry name" value="(Trans)glycosidases"/>
    <property type="match status" value="1"/>
</dbReference>
<dbReference type="PANTHER" id="PTHR31352">
    <property type="entry name" value="BETA-AMYLASE 1, CHLOROPLASTIC"/>
    <property type="match status" value="1"/>
</dbReference>
<evidence type="ECO:0000256" key="2">
    <source>
        <dbReference type="ARBA" id="ARBA00005652"/>
    </source>
</evidence>
<dbReference type="GO" id="GO:0016161">
    <property type="term" value="F:beta-amylase activity"/>
    <property type="evidence" value="ECO:0007669"/>
    <property type="project" value="UniProtKB-EC"/>
</dbReference>
<dbReference type="EC" id="3.2.1.2" evidence="3 10"/>
<evidence type="ECO:0000256" key="7">
    <source>
        <dbReference type="ARBA" id="ARBA00023326"/>
    </source>
</evidence>
<accession>A0AAD5G9Z7</accession>
<dbReference type="InterPro" id="IPR001371">
    <property type="entry name" value="Glyco_hydro_14B_pln"/>
</dbReference>
<feature type="binding site" evidence="9">
    <location>
        <position position="119"/>
    </location>
    <ligand>
        <name>substrate</name>
    </ligand>
</feature>
<dbReference type="InterPro" id="IPR017853">
    <property type="entry name" value="GH"/>
</dbReference>
<feature type="binding site" evidence="9">
    <location>
        <position position="159"/>
    </location>
    <ligand>
        <name>substrate</name>
    </ligand>
</feature>
<dbReference type="InterPro" id="IPR018238">
    <property type="entry name" value="Glyco_hydro_14_CS"/>
</dbReference>
<keyword evidence="5 10" id="KW-0119">Carbohydrate metabolism</keyword>
<dbReference type="PRINTS" id="PR00750">
    <property type="entry name" value="BETAAMYLASE"/>
</dbReference>
<feature type="active site" description="Proton donor" evidence="8">
    <location>
        <position position="252"/>
    </location>
</feature>
<evidence type="ECO:0000256" key="6">
    <source>
        <dbReference type="ARBA" id="ARBA00023295"/>
    </source>
</evidence>
<dbReference type="PROSITE" id="PS00506">
    <property type="entry name" value="BETA_AMYLASE_1"/>
    <property type="match status" value="1"/>
</dbReference>
<feature type="binding site" evidence="9">
    <location>
        <position position="167"/>
    </location>
    <ligand>
        <name>substrate</name>
    </ligand>
</feature>
<proteinExistence type="inferred from homology"/>
<evidence type="ECO:0000256" key="8">
    <source>
        <dbReference type="PIRSR" id="PIRSR601554-1"/>
    </source>
</evidence>
<evidence type="ECO:0000256" key="10">
    <source>
        <dbReference type="RuleBase" id="RU000509"/>
    </source>
</evidence>
<feature type="binding site" evidence="9">
    <location>
        <begin position="446"/>
        <end position="447"/>
    </location>
    <ligand>
        <name>substrate</name>
    </ligand>
</feature>
<comment type="similarity">
    <text evidence="2 10">Belongs to the glycosyl hydrolase 14 family.</text>
</comment>
<dbReference type="FunFam" id="3.20.20.80:FF:000066">
    <property type="entry name" value="Beta-amylase"/>
    <property type="match status" value="1"/>
</dbReference>
<dbReference type="Proteomes" id="UP001206925">
    <property type="component" value="Unassembled WGS sequence"/>
</dbReference>
<feature type="binding site" evidence="9">
    <location>
        <position position="485"/>
    </location>
    <ligand>
        <name>substrate</name>
    </ligand>
</feature>
<name>A0AAD5G9Z7_AMBAR</name>
<feature type="binding site" evidence="9">
    <location>
        <position position="365"/>
    </location>
    <ligand>
        <name>substrate</name>
    </ligand>
</feature>